<keyword evidence="2" id="KW-0813">Transport</keyword>
<dbReference type="EMBL" id="UAVW01000015">
    <property type="protein sequence ID" value="SQB14543.1"/>
    <property type="molecule type" value="Genomic_DNA"/>
</dbReference>
<proteinExistence type="inferred from homology"/>
<dbReference type="Pfam" id="PF13458">
    <property type="entry name" value="Peripla_BP_6"/>
    <property type="match status" value="1"/>
</dbReference>
<dbReference type="CDD" id="cd06340">
    <property type="entry name" value="PBP1_ABC_ligand_binding-like"/>
    <property type="match status" value="1"/>
</dbReference>
<keyword evidence="10" id="KW-1185">Reference proteome</keyword>
<dbReference type="InterPro" id="IPR028081">
    <property type="entry name" value="Leu-bd"/>
</dbReference>
<protein>
    <submittedName>
        <fullName evidence="7">Extracellular ligand-binding receptor</fullName>
    </submittedName>
</protein>
<keyword evidence="7" id="KW-0675">Receptor</keyword>
<evidence type="ECO:0000256" key="3">
    <source>
        <dbReference type="ARBA" id="ARBA00022729"/>
    </source>
</evidence>
<dbReference type="SUPFAM" id="SSF53822">
    <property type="entry name" value="Periplasmic binding protein-like I"/>
    <property type="match status" value="1"/>
</dbReference>
<comment type="similarity">
    <text evidence="1">Belongs to the leucine-binding protein family.</text>
</comment>
<dbReference type="PROSITE" id="PS51257">
    <property type="entry name" value="PROKAR_LIPOPROTEIN"/>
    <property type="match status" value="1"/>
</dbReference>
<evidence type="ECO:0000313" key="8">
    <source>
        <dbReference type="EMBL" id="SQB14543.1"/>
    </source>
</evidence>
<evidence type="ECO:0000256" key="1">
    <source>
        <dbReference type="ARBA" id="ARBA00010062"/>
    </source>
</evidence>
<dbReference type="PRINTS" id="PR00337">
    <property type="entry name" value="LEUILEVALBP"/>
</dbReference>
<feature type="chain" id="PRO_5042333387" evidence="5">
    <location>
        <begin position="16"/>
        <end position="460"/>
    </location>
</feature>
<sequence length="460" mass="48684">MRKQLVALTLSVAVAAGMLSGCGGYGSGSGGQREAAKPAGTAGGAASEAAAAGSDSAAQPAKESAADGEPILIGALYPMTGALADSGQNMKDGIDLAVEEINAAGGISGRPIRIVYGDTQGANATGMTEMERLITQDKVMAVMGAYQSGVTEVVSQVAENYQVPMITANATSDSLTSHGYEYFFRLAPTNMMFIRDMERYLLDLSAKDPADDIDVKSVAVCADNTELGQQTATWAKYFVEKNGLEFKGEVLYSQGAADLTSEVLQLKSLNPDALIVDNYVSDAILLTKTMNEQGYKPNIMIAKANGYTESSYLPSVGGLANGILTATEFLPGDKGTKVSDAFKAKYGVDMNGHSAEAYTVVWIFRTALQNLADAGGEITSEALKDELSALEIKEAFPGGEEIILPYDTIKFSESEFNGIPYKNTNMDGKLTIAQFQDGSLVTVWPFEIAKHDTIYPAPFN</sequence>
<dbReference type="EMBL" id="CZAB01000062">
    <property type="protein sequence ID" value="CUP92688.1"/>
    <property type="molecule type" value="Genomic_DNA"/>
</dbReference>
<dbReference type="InterPro" id="IPR000709">
    <property type="entry name" value="Leu_Ile_Val-bd"/>
</dbReference>
<evidence type="ECO:0000256" key="4">
    <source>
        <dbReference type="ARBA" id="ARBA00022970"/>
    </source>
</evidence>
<evidence type="ECO:0000313" key="7">
    <source>
        <dbReference type="EMBL" id="CUP92688.1"/>
    </source>
</evidence>
<dbReference type="PANTHER" id="PTHR30483:SF37">
    <property type="entry name" value="ABC TRANSPORTER SUBSTRATE-BINDING PROTEIN"/>
    <property type="match status" value="1"/>
</dbReference>
<evidence type="ECO:0000313" key="9">
    <source>
        <dbReference type="Proteomes" id="UP000095512"/>
    </source>
</evidence>
<gene>
    <name evidence="7" type="primary">braC_3</name>
    <name evidence="8" type="synonym">braC_2</name>
    <name evidence="7" type="ORF">ERS852480_04419</name>
    <name evidence="8" type="ORF">NCTC11224_03593</name>
</gene>
<reference evidence="8 10" key="2">
    <citation type="submission" date="2018-06" db="EMBL/GenBank/DDBJ databases">
        <authorList>
            <consortium name="Pathogen Informatics"/>
            <person name="Doyle S."/>
        </authorList>
    </citation>
    <scope>NUCLEOTIDE SEQUENCE [LARGE SCALE GENOMIC DNA]</scope>
    <source>
        <strain evidence="8 10">NCTC11224</strain>
    </source>
</reference>
<dbReference type="Proteomes" id="UP000251853">
    <property type="component" value="Unassembled WGS sequence"/>
</dbReference>
<dbReference type="InterPro" id="IPR028082">
    <property type="entry name" value="Peripla_BP_I"/>
</dbReference>
<organism evidence="7 9">
    <name type="scientific">Enterocloster clostridioformis</name>
    <dbReference type="NCBI Taxonomy" id="1531"/>
    <lineage>
        <taxon>Bacteria</taxon>
        <taxon>Bacillati</taxon>
        <taxon>Bacillota</taxon>
        <taxon>Clostridia</taxon>
        <taxon>Lachnospirales</taxon>
        <taxon>Lachnospiraceae</taxon>
        <taxon>Enterocloster</taxon>
    </lineage>
</organism>
<feature type="signal peptide" evidence="5">
    <location>
        <begin position="1"/>
        <end position="15"/>
    </location>
</feature>
<keyword evidence="4" id="KW-0029">Amino-acid transport</keyword>
<name>A0A174SAG8_9FIRM</name>
<reference evidence="7 9" key="1">
    <citation type="submission" date="2015-09" db="EMBL/GenBank/DDBJ databases">
        <authorList>
            <consortium name="Pathogen Informatics"/>
        </authorList>
    </citation>
    <scope>NUCLEOTIDE SEQUENCE [LARGE SCALE GENOMIC DNA]</scope>
    <source>
        <strain evidence="7 9">2789STDY5834865</strain>
    </source>
</reference>
<evidence type="ECO:0000256" key="2">
    <source>
        <dbReference type="ARBA" id="ARBA00022448"/>
    </source>
</evidence>
<accession>A0A174SAG8</accession>
<dbReference type="RefSeq" id="WP_057572757.1">
    <property type="nucleotide sequence ID" value="NZ_CATYWZ010000192.1"/>
</dbReference>
<evidence type="ECO:0000256" key="5">
    <source>
        <dbReference type="SAM" id="SignalP"/>
    </source>
</evidence>
<dbReference type="InterPro" id="IPR051010">
    <property type="entry name" value="BCAA_transport"/>
</dbReference>
<keyword evidence="3 5" id="KW-0732">Signal</keyword>
<dbReference type="PANTHER" id="PTHR30483">
    <property type="entry name" value="LEUCINE-SPECIFIC-BINDING PROTEIN"/>
    <property type="match status" value="1"/>
</dbReference>
<dbReference type="GO" id="GO:0006865">
    <property type="term" value="P:amino acid transport"/>
    <property type="evidence" value="ECO:0007669"/>
    <property type="project" value="UniProtKB-KW"/>
</dbReference>
<dbReference type="AlphaFoldDB" id="A0A174SAG8"/>
<evidence type="ECO:0000313" key="10">
    <source>
        <dbReference type="Proteomes" id="UP000251853"/>
    </source>
</evidence>
<dbReference type="Proteomes" id="UP000095512">
    <property type="component" value="Unassembled WGS sequence"/>
</dbReference>
<evidence type="ECO:0000259" key="6">
    <source>
        <dbReference type="Pfam" id="PF13458"/>
    </source>
</evidence>
<feature type="domain" description="Leucine-binding protein" evidence="6">
    <location>
        <begin position="70"/>
        <end position="398"/>
    </location>
</feature>
<dbReference type="Gene3D" id="3.40.50.2300">
    <property type="match status" value="2"/>
</dbReference>